<evidence type="ECO:0000313" key="2">
    <source>
        <dbReference type="EMBL" id="ADL13698.1"/>
    </source>
</evidence>
<dbReference type="EMBL" id="CP002105">
    <property type="protein sequence ID" value="ADL13698.1"/>
    <property type="molecule type" value="Genomic_DNA"/>
</dbReference>
<dbReference type="GO" id="GO:0030435">
    <property type="term" value="P:sporulation resulting in formation of a cellular spore"/>
    <property type="evidence" value="ECO:0007669"/>
    <property type="project" value="InterPro"/>
</dbReference>
<dbReference type="PANTHER" id="PTHR30032:SF4">
    <property type="entry name" value="AMIDASE ENHANCER"/>
    <property type="match status" value="1"/>
</dbReference>
<protein>
    <submittedName>
        <fullName evidence="2">Stage II sporulation protein D</fullName>
    </submittedName>
</protein>
<accession>D9QTX7</accession>
<evidence type="ECO:0000259" key="1">
    <source>
        <dbReference type="Pfam" id="PF08486"/>
    </source>
</evidence>
<evidence type="ECO:0000313" key="3">
    <source>
        <dbReference type="Proteomes" id="UP000001661"/>
    </source>
</evidence>
<gene>
    <name evidence="2" type="ordered locus">Acear_2212</name>
</gene>
<dbReference type="InterPro" id="IPR013693">
    <property type="entry name" value="SpoIID/LytB_N"/>
</dbReference>
<dbReference type="Proteomes" id="UP000001661">
    <property type="component" value="Chromosome"/>
</dbReference>
<dbReference type="GO" id="GO:0030288">
    <property type="term" value="C:outer membrane-bounded periplasmic space"/>
    <property type="evidence" value="ECO:0007669"/>
    <property type="project" value="TreeGrafter"/>
</dbReference>
<dbReference type="KEGG" id="aar:Acear_2212"/>
<name>D9QTX7_ACEAZ</name>
<feature type="domain" description="Sporulation stage II protein D amidase enhancer LytB N-terminal" evidence="1">
    <location>
        <begin position="39"/>
        <end position="133"/>
    </location>
</feature>
<dbReference type="PANTHER" id="PTHR30032">
    <property type="entry name" value="N-ACETYLMURAMOYL-L-ALANINE AMIDASE-RELATED"/>
    <property type="match status" value="1"/>
</dbReference>
<keyword evidence="3" id="KW-1185">Reference proteome</keyword>
<sequence>MNLFLILLLPTGVVIGSRLMPDFESEKITVKLTMENGRIIELELEEYIKGVVAAEMPAEFELEALKAQAVAARSYILSRLQGTEKKEVAITTDINMDQAWISKEELLKEWGNLEYWFKISEAVESTKGIFLTYNGKIVTAVYHSASGSITAAARNVWGRKVPYLQPVSSNYEEQSPYNHFVQKYSFREFARKVDSGISSVNDIDILARSPSRRVLKLQVGSQIMTGRELRKRLGLKSTNFRYQIKDNYIKFITTGNGHGVGMSQYGAHGMAKEGYNYLEILKHYYSGVSVKKLNH</sequence>
<dbReference type="eggNOG" id="COG2385">
    <property type="taxonomic scope" value="Bacteria"/>
</dbReference>
<dbReference type="NCBIfam" id="TIGR02870">
    <property type="entry name" value="spore_II_D"/>
    <property type="match status" value="1"/>
</dbReference>
<dbReference type="AlphaFoldDB" id="D9QTX7"/>
<proteinExistence type="predicted"/>
<dbReference type="InterPro" id="IPR013486">
    <property type="entry name" value="SpoIID/LytB"/>
</dbReference>
<dbReference type="HOGENOM" id="CLU_021203_1_1_9"/>
<organism evidence="2 3">
    <name type="scientific">Acetohalobium arabaticum (strain ATCC 49924 / DSM 5501 / Z-7288)</name>
    <dbReference type="NCBI Taxonomy" id="574087"/>
    <lineage>
        <taxon>Bacteria</taxon>
        <taxon>Bacillati</taxon>
        <taxon>Bacillota</taxon>
        <taxon>Clostridia</taxon>
        <taxon>Halanaerobiales</taxon>
        <taxon>Halobacteroidaceae</taxon>
        <taxon>Acetohalobium</taxon>
    </lineage>
</organism>
<reference evidence="2 3" key="1">
    <citation type="journal article" date="2010" name="Stand. Genomic Sci.">
        <title>Complete genome sequence of Acetohalobium arabaticum type strain (Z-7288).</title>
        <authorList>
            <person name="Sikorski J."/>
            <person name="Lapidus A."/>
            <person name="Chertkov O."/>
            <person name="Lucas S."/>
            <person name="Copeland A."/>
            <person name="Glavina Del Rio T."/>
            <person name="Nolan M."/>
            <person name="Tice H."/>
            <person name="Cheng J.F."/>
            <person name="Han C."/>
            <person name="Brambilla E."/>
            <person name="Pitluck S."/>
            <person name="Liolios K."/>
            <person name="Ivanova N."/>
            <person name="Mavromatis K."/>
            <person name="Mikhailova N."/>
            <person name="Pati A."/>
            <person name="Bruce D."/>
            <person name="Detter C."/>
            <person name="Tapia R."/>
            <person name="Goodwin L."/>
            <person name="Chen A."/>
            <person name="Palaniappan K."/>
            <person name="Land M."/>
            <person name="Hauser L."/>
            <person name="Chang Y.J."/>
            <person name="Jeffries C.D."/>
            <person name="Rohde M."/>
            <person name="Goker M."/>
            <person name="Spring S."/>
            <person name="Woyke T."/>
            <person name="Bristow J."/>
            <person name="Eisen J.A."/>
            <person name="Markowitz V."/>
            <person name="Hugenholtz P."/>
            <person name="Kyrpides N.C."/>
            <person name="Klenk H.P."/>
        </authorList>
    </citation>
    <scope>NUCLEOTIDE SEQUENCE [LARGE SCALE GENOMIC DNA]</scope>
    <source>
        <strain evidence="3">ATCC 49924 / DSM 5501 / Z-7288</strain>
    </source>
</reference>
<dbReference type="STRING" id="574087.Acear_2212"/>
<dbReference type="InterPro" id="IPR014225">
    <property type="entry name" value="Spore_II_D_firmicutes"/>
</dbReference>
<dbReference type="Pfam" id="PF08486">
    <property type="entry name" value="SpoIID"/>
    <property type="match status" value="1"/>
</dbReference>
<dbReference type="NCBIfam" id="TIGR02669">
    <property type="entry name" value="SpoIID_LytB"/>
    <property type="match status" value="1"/>
</dbReference>
<dbReference type="InterPro" id="IPR051922">
    <property type="entry name" value="Bact_Sporulation_Assoc"/>
</dbReference>